<proteinExistence type="inferred from homology"/>
<evidence type="ECO:0000313" key="7">
    <source>
        <dbReference type="Proteomes" id="UP000033115"/>
    </source>
</evidence>
<dbReference type="InterPro" id="IPR010160">
    <property type="entry name" value="CRISPR-assoc_prot_Cmr5"/>
</dbReference>
<reference evidence="6 7" key="1">
    <citation type="journal article" date="2015" name="J. Biotechnol.">
        <title>Complete genome sequence of a malodorant-producing acetogen, Clostridium scatologenes ATCC 25775(T).</title>
        <authorList>
            <person name="Zhu Z."/>
            <person name="Guo T."/>
            <person name="Zheng H."/>
            <person name="Song T."/>
            <person name="Ouyang P."/>
            <person name="Xie J."/>
        </authorList>
    </citation>
    <scope>NUCLEOTIDE SEQUENCE [LARGE SCALE GENOMIC DNA]</scope>
    <source>
        <strain evidence="6 7">ATCC 25775</strain>
    </source>
</reference>
<evidence type="ECO:0000256" key="2">
    <source>
        <dbReference type="ARBA" id="ARBA00006161"/>
    </source>
</evidence>
<keyword evidence="4" id="KW-0051">Antiviral defense</keyword>
<organism evidence="6 7">
    <name type="scientific">Clostridium scatologenes</name>
    <dbReference type="NCBI Taxonomy" id="1548"/>
    <lineage>
        <taxon>Bacteria</taxon>
        <taxon>Bacillati</taxon>
        <taxon>Bacillota</taxon>
        <taxon>Clostridia</taxon>
        <taxon>Eubacteriales</taxon>
        <taxon>Clostridiaceae</taxon>
        <taxon>Clostridium</taxon>
    </lineage>
</organism>
<accession>A0A0E3GQ21</accession>
<gene>
    <name evidence="6" type="ORF">CSCA_0686</name>
</gene>
<evidence type="ECO:0000256" key="1">
    <source>
        <dbReference type="ARBA" id="ARBA00004496"/>
    </source>
</evidence>
<dbReference type="RefSeq" id="WP_029160898.1">
    <property type="nucleotide sequence ID" value="NZ_CP009933.1"/>
</dbReference>
<comment type="subcellular location">
    <subcellularLocation>
        <location evidence="1">Cytoplasm</location>
    </subcellularLocation>
</comment>
<keyword evidence="7" id="KW-1185">Reference proteome</keyword>
<evidence type="ECO:0000256" key="3">
    <source>
        <dbReference type="ARBA" id="ARBA00022490"/>
    </source>
</evidence>
<dbReference type="AlphaFoldDB" id="A0A0E3GQ21"/>
<dbReference type="STRING" id="1548.CSCA_0686"/>
<evidence type="ECO:0000313" key="6">
    <source>
        <dbReference type="EMBL" id="AKA67811.1"/>
    </source>
</evidence>
<dbReference type="InterPro" id="IPR023101">
    <property type="entry name" value="AF1862-like_dom_sf"/>
</dbReference>
<dbReference type="GO" id="GO:0051607">
    <property type="term" value="P:defense response to virus"/>
    <property type="evidence" value="ECO:0007669"/>
    <property type="project" value="UniProtKB-KW"/>
</dbReference>
<dbReference type="GO" id="GO:0005737">
    <property type="term" value="C:cytoplasm"/>
    <property type="evidence" value="ECO:0007669"/>
    <property type="project" value="UniProtKB-SubCell"/>
</dbReference>
<dbReference type="Pfam" id="PF09701">
    <property type="entry name" value="Cas_Cmr5"/>
    <property type="match status" value="1"/>
</dbReference>
<sequence>MSENSKIININRLRAGISYNNLKDYLNMDNINEINRNKVKSYCRKLPVLIKTNGLLSALSFIKGKVKKENEKEKNEYFYIYSWIESWLNYIEYTDKSNLHNDIIEKIINANSASYRIYTKEAIEISVWYKRHAEAMIK</sequence>
<evidence type="ECO:0000256" key="5">
    <source>
        <dbReference type="ARBA" id="ARBA00030001"/>
    </source>
</evidence>
<dbReference type="EMBL" id="CP009933">
    <property type="protein sequence ID" value="AKA67811.1"/>
    <property type="molecule type" value="Genomic_DNA"/>
</dbReference>
<comment type="similarity">
    <text evidence="2">Belongs to the CRISPR system Cmr5 family.</text>
</comment>
<dbReference type="HOGENOM" id="CLU_1811767_0_0_9"/>
<dbReference type="Proteomes" id="UP000033115">
    <property type="component" value="Chromosome"/>
</dbReference>
<keyword evidence="3" id="KW-0963">Cytoplasm</keyword>
<dbReference type="NCBIfam" id="TIGR01881">
    <property type="entry name" value="cas_Cmr5"/>
    <property type="match status" value="1"/>
</dbReference>
<evidence type="ECO:0000256" key="4">
    <source>
        <dbReference type="ARBA" id="ARBA00023118"/>
    </source>
</evidence>
<protein>
    <recommendedName>
        <fullName evidence="5">CRISPR type III-B/RAMP module-associated protein Cmr5</fullName>
    </recommendedName>
</protein>
<dbReference type="KEGG" id="csq:CSCA_0686"/>
<name>A0A0E3GQ21_CLOSL</name>
<dbReference type="SUPFAM" id="SSF158568">
    <property type="entry name" value="AF1862-like"/>
    <property type="match status" value="1"/>
</dbReference>
<dbReference type="Gene3D" id="1.10.520.30">
    <property type="entry name" value="AF1862-like domain"/>
    <property type="match status" value="1"/>
</dbReference>